<dbReference type="Gene3D" id="3.40.50.1440">
    <property type="entry name" value="Tubulin/FtsZ, GTPase domain"/>
    <property type="match status" value="1"/>
</dbReference>
<dbReference type="SUPFAM" id="SSF52490">
    <property type="entry name" value="Tubulin nucleotide-binding domain-like"/>
    <property type="match status" value="1"/>
</dbReference>
<protein>
    <submittedName>
        <fullName evidence="1">Tubulin epsilon chain</fullName>
    </submittedName>
</protein>
<name>A0A2J8A100_9CHLO</name>
<dbReference type="OrthoDB" id="1662883at2759"/>
<dbReference type="InterPro" id="IPR036525">
    <property type="entry name" value="Tubulin/FtsZ_GTPase_sf"/>
</dbReference>
<dbReference type="AlphaFoldDB" id="A0A2J8A100"/>
<keyword evidence="2" id="KW-1185">Reference proteome</keyword>
<accession>A0A2J8A100</accession>
<sequence length="184" mass="20343">MPRELVTIQVGQCGNQVGCRFWELALREHAAYNTKGVYDEALSSFFRNVDTRVEPFRWGILWGPGHWPLVCLLAQWRAGKTINVFPLVDTGTPVTELSQRVFSALGCEDIHAATTISSLGGYSPTQVRLRDQGEHSNHRHIPILGADFLAKNRRVLEVDDGQETVLSAFRDLGCLAALVALGEG</sequence>
<gene>
    <name evidence="1" type="ORF">TSOC_007486</name>
</gene>
<reference evidence="1 2" key="1">
    <citation type="journal article" date="2017" name="Mol. Biol. Evol.">
        <title>The 4-celled Tetrabaena socialis nuclear genome reveals the essential components for genetic control of cell number at the origin of multicellularity in the volvocine lineage.</title>
        <authorList>
            <person name="Featherston J."/>
            <person name="Arakaki Y."/>
            <person name="Hanschen E.R."/>
            <person name="Ferris P.J."/>
            <person name="Michod R.E."/>
            <person name="Olson B.J.S.C."/>
            <person name="Nozaki H."/>
            <person name="Durand P.M."/>
        </authorList>
    </citation>
    <scope>NUCLEOTIDE SEQUENCE [LARGE SCALE GENOMIC DNA]</scope>
    <source>
        <strain evidence="1 2">NIES-571</strain>
    </source>
</reference>
<evidence type="ECO:0000313" key="1">
    <source>
        <dbReference type="EMBL" id="PNH06175.1"/>
    </source>
</evidence>
<proteinExistence type="predicted"/>
<dbReference type="Proteomes" id="UP000236333">
    <property type="component" value="Unassembled WGS sequence"/>
</dbReference>
<organism evidence="1 2">
    <name type="scientific">Tetrabaena socialis</name>
    <dbReference type="NCBI Taxonomy" id="47790"/>
    <lineage>
        <taxon>Eukaryota</taxon>
        <taxon>Viridiplantae</taxon>
        <taxon>Chlorophyta</taxon>
        <taxon>core chlorophytes</taxon>
        <taxon>Chlorophyceae</taxon>
        <taxon>CS clade</taxon>
        <taxon>Chlamydomonadales</taxon>
        <taxon>Tetrabaenaceae</taxon>
        <taxon>Tetrabaena</taxon>
    </lineage>
</organism>
<comment type="caution">
    <text evidence="1">The sequence shown here is derived from an EMBL/GenBank/DDBJ whole genome shotgun (WGS) entry which is preliminary data.</text>
</comment>
<evidence type="ECO:0000313" key="2">
    <source>
        <dbReference type="Proteomes" id="UP000236333"/>
    </source>
</evidence>
<dbReference type="EMBL" id="PGGS01000253">
    <property type="protein sequence ID" value="PNH06175.1"/>
    <property type="molecule type" value="Genomic_DNA"/>
</dbReference>